<dbReference type="EMBL" id="SPLM01000109">
    <property type="protein sequence ID" value="TMW59950.1"/>
    <property type="molecule type" value="Genomic_DNA"/>
</dbReference>
<dbReference type="SUPFAM" id="SSF52317">
    <property type="entry name" value="Class I glutamine amidotransferase-like"/>
    <property type="match status" value="2"/>
</dbReference>
<feature type="domain" description="DJ-1/PfpI" evidence="3">
    <location>
        <begin position="11"/>
        <end position="129"/>
    </location>
</feature>
<dbReference type="OrthoDB" id="543156at2759"/>
<dbReference type="PANTHER" id="PTHR43130">
    <property type="entry name" value="ARAC-FAMILY TRANSCRIPTIONAL REGULATOR"/>
    <property type="match status" value="1"/>
</dbReference>
<feature type="chain" id="PRO_5035471698" description="DJ-1/PfpI domain-containing protein" evidence="2">
    <location>
        <begin position="20"/>
        <end position="399"/>
    </location>
</feature>
<proteinExistence type="predicted"/>
<dbReference type="AlphaFoldDB" id="A0A8K1CB98"/>
<dbReference type="InterPro" id="IPR029062">
    <property type="entry name" value="Class_I_gatase-like"/>
</dbReference>
<dbReference type="InterPro" id="IPR052158">
    <property type="entry name" value="INH-QAR"/>
</dbReference>
<name>A0A8K1CB98_PYTOL</name>
<evidence type="ECO:0000256" key="1">
    <source>
        <dbReference type="SAM" id="MobiDB-lite"/>
    </source>
</evidence>
<gene>
    <name evidence="4" type="ORF">Poli38472_005019</name>
</gene>
<dbReference type="InterPro" id="IPR002818">
    <property type="entry name" value="DJ-1/PfpI"/>
</dbReference>
<evidence type="ECO:0000313" key="5">
    <source>
        <dbReference type="Proteomes" id="UP000794436"/>
    </source>
</evidence>
<evidence type="ECO:0000259" key="3">
    <source>
        <dbReference type="Pfam" id="PF01965"/>
    </source>
</evidence>
<comment type="caution">
    <text evidence="4">The sequence shown here is derived from an EMBL/GenBank/DDBJ whole genome shotgun (WGS) entry which is preliminary data.</text>
</comment>
<protein>
    <recommendedName>
        <fullName evidence="3">DJ-1/PfpI domain-containing protein</fullName>
    </recommendedName>
</protein>
<accession>A0A8K1CB98</accession>
<dbReference type="Proteomes" id="UP000794436">
    <property type="component" value="Unassembled WGS sequence"/>
</dbReference>
<sequence length="399" mass="43408">MVLDRALVIGILLFQNVTTIDYMGPASYLEYLEPMVGQKTEFYTISEKSGGPIQPGHLSAVFALVGFEDAPRKWDVWIIPGGLGTAPASKNQKYLDYTRAAAESATDVLTVCTGSRILANAGLLDGKKARWVVDGKYWTSSGVMAGIDLGHAYISEKYGKDVAEKMSKTMEYVPNTDPSDDPFYYVTQGSPVPQTMKSPDPNDGPFRVGILIYENTSTMDYSGLVNFLELIKSMVGKKSELYTIAEKAGGLGVDSVVENEKFMSYIRQTAEKATDVLTVATGSRILGATGLLDGKKATTMKMEFGDIAAEYPDVNWVQQARWVVDGKWWTSSGSASCMDMGRAYISAKYGEEMAKRMSELGEYVAHTDPNDDPFAPGAKPVTSPAPSSSRPSKCKLKLV</sequence>
<reference evidence="4" key="1">
    <citation type="submission" date="2019-03" db="EMBL/GenBank/DDBJ databases">
        <title>Long read genome sequence of the mycoparasitic Pythium oligandrum ATCC 38472 isolated from sugarbeet rhizosphere.</title>
        <authorList>
            <person name="Gaulin E."/>
        </authorList>
    </citation>
    <scope>NUCLEOTIDE SEQUENCE</scope>
    <source>
        <strain evidence="4">ATCC 38472_TT</strain>
    </source>
</reference>
<dbReference type="CDD" id="cd03139">
    <property type="entry name" value="GATase1_PfpI_2"/>
    <property type="match status" value="1"/>
</dbReference>
<keyword evidence="2" id="KW-0732">Signal</keyword>
<evidence type="ECO:0000256" key="2">
    <source>
        <dbReference type="SAM" id="SignalP"/>
    </source>
</evidence>
<dbReference type="PANTHER" id="PTHR43130:SF15">
    <property type="entry name" value="THIJ_PFPI FAMILY PROTEIN (AFU_ORTHOLOGUE AFUA_5G14240)"/>
    <property type="match status" value="1"/>
</dbReference>
<organism evidence="4 5">
    <name type="scientific">Pythium oligandrum</name>
    <name type="common">Mycoparasitic fungus</name>
    <dbReference type="NCBI Taxonomy" id="41045"/>
    <lineage>
        <taxon>Eukaryota</taxon>
        <taxon>Sar</taxon>
        <taxon>Stramenopiles</taxon>
        <taxon>Oomycota</taxon>
        <taxon>Peronosporomycetes</taxon>
        <taxon>Pythiales</taxon>
        <taxon>Pythiaceae</taxon>
        <taxon>Pythium</taxon>
    </lineage>
</organism>
<dbReference type="Gene3D" id="3.40.50.880">
    <property type="match status" value="2"/>
</dbReference>
<feature type="region of interest" description="Disordered" evidence="1">
    <location>
        <begin position="362"/>
        <end position="399"/>
    </location>
</feature>
<dbReference type="Pfam" id="PF01965">
    <property type="entry name" value="DJ-1_PfpI"/>
    <property type="match status" value="2"/>
</dbReference>
<feature type="signal peptide" evidence="2">
    <location>
        <begin position="1"/>
        <end position="19"/>
    </location>
</feature>
<keyword evidence="5" id="KW-1185">Reference proteome</keyword>
<evidence type="ECO:0000313" key="4">
    <source>
        <dbReference type="EMBL" id="TMW59950.1"/>
    </source>
</evidence>
<feature type="domain" description="DJ-1/PfpI" evidence="3">
    <location>
        <begin position="249"/>
        <end position="346"/>
    </location>
</feature>